<comment type="caution">
    <text evidence="1">The sequence shown here is derived from an EMBL/GenBank/DDBJ whole genome shotgun (WGS) entry which is preliminary data.</text>
</comment>
<proteinExistence type="predicted"/>
<keyword evidence="2" id="KW-1185">Reference proteome</keyword>
<organism evidence="1 2">
    <name type="scientific">Toxocara canis</name>
    <name type="common">Canine roundworm</name>
    <dbReference type="NCBI Taxonomy" id="6265"/>
    <lineage>
        <taxon>Eukaryota</taxon>
        <taxon>Metazoa</taxon>
        <taxon>Ecdysozoa</taxon>
        <taxon>Nematoda</taxon>
        <taxon>Chromadorea</taxon>
        <taxon>Rhabditida</taxon>
        <taxon>Spirurina</taxon>
        <taxon>Ascaridomorpha</taxon>
        <taxon>Ascaridoidea</taxon>
        <taxon>Toxocaridae</taxon>
        <taxon>Toxocara</taxon>
    </lineage>
</organism>
<dbReference type="AlphaFoldDB" id="A0A0B2VN73"/>
<sequence>MAHLISPSSHHQITAFTVPAPPAEAAEDRDVIQAMPAHISPSPPPGLPATVLMFLILQAVDLRLIPTKSRIRSLCLLMLIGLSQHTLRRSVIKPVSFTNRSQIMNISFSSKPIARTASPLKVVFP</sequence>
<name>A0A0B2VN73_TOXCA</name>
<evidence type="ECO:0000313" key="2">
    <source>
        <dbReference type="Proteomes" id="UP000031036"/>
    </source>
</evidence>
<protein>
    <submittedName>
        <fullName evidence="1">Uncharacterized protein</fullName>
    </submittedName>
</protein>
<gene>
    <name evidence="1" type="ORF">Tcan_05210</name>
</gene>
<reference evidence="1 2" key="1">
    <citation type="submission" date="2014-11" db="EMBL/GenBank/DDBJ databases">
        <title>Genetic blueprint of the zoonotic pathogen Toxocara canis.</title>
        <authorList>
            <person name="Zhu X.-Q."/>
            <person name="Korhonen P.K."/>
            <person name="Cai H."/>
            <person name="Young N.D."/>
            <person name="Nejsum P."/>
            <person name="von Samson-Himmelstjerna G."/>
            <person name="Boag P.R."/>
            <person name="Tan P."/>
            <person name="Li Q."/>
            <person name="Min J."/>
            <person name="Yang Y."/>
            <person name="Wang X."/>
            <person name="Fang X."/>
            <person name="Hall R.S."/>
            <person name="Hofmann A."/>
            <person name="Sternberg P.W."/>
            <person name="Jex A.R."/>
            <person name="Gasser R.B."/>
        </authorList>
    </citation>
    <scope>NUCLEOTIDE SEQUENCE [LARGE SCALE GENOMIC DNA]</scope>
    <source>
        <strain evidence="1">PN_DK_2014</strain>
    </source>
</reference>
<evidence type="ECO:0000313" key="1">
    <source>
        <dbReference type="EMBL" id="KHN82887.1"/>
    </source>
</evidence>
<dbReference type="EMBL" id="JPKZ01001282">
    <property type="protein sequence ID" value="KHN82887.1"/>
    <property type="molecule type" value="Genomic_DNA"/>
</dbReference>
<accession>A0A0B2VN73</accession>
<dbReference type="Proteomes" id="UP000031036">
    <property type="component" value="Unassembled WGS sequence"/>
</dbReference>